<reference evidence="3 4" key="2">
    <citation type="submission" date="2018-03" db="EMBL/GenBank/DDBJ databases">
        <title>The ancient ancestry and fast evolution of plastids.</title>
        <authorList>
            <person name="Moore K.R."/>
            <person name="Magnabosco C."/>
            <person name="Momper L."/>
            <person name="Gold D.A."/>
            <person name="Bosak T."/>
            <person name="Fournier G.P."/>
        </authorList>
    </citation>
    <scope>NUCLEOTIDE SEQUENCE [LARGE SCALE GENOMIC DNA]</scope>
    <source>
        <strain evidence="3 4">ULC007</strain>
    </source>
</reference>
<protein>
    <submittedName>
        <fullName evidence="3">BMP family ABC transporter substrate-binding protein</fullName>
    </submittedName>
</protein>
<organism evidence="3 4">
    <name type="scientific">Phormidesmis priestleyi ULC007</name>
    <dbReference type="NCBI Taxonomy" id="1920490"/>
    <lineage>
        <taxon>Bacteria</taxon>
        <taxon>Bacillati</taxon>
        <taxon>Cyanobacteriota</taxon>
        <taxon>Cyanophyceae</taxon>
        <taxon>Leptolyngbyales</taxon>
        <taxon>Leptolyngbyaceae</taxon>
        <taxon>Phormidesmis</taxon>
    </lineage>
</organism>
<dbReference type="OrthoDB" id="9769871at2"/>
<sequence>MSHQPFSSLSRRQVIRGLLAAGAFGATSRLWTGCTPSTPTASSGEASPGASPISAKELVMGFIYVGPKDDFGYNQAHFQGKEGLAKVAGVKTIDQASVPETTEVQEVMRNMIEQDKANVLFPTSFGYFDPHILKLAAEYPEVQFFHCGGMYVEGKHPKNVGSYYGYIDEMQYISGIVAAHTSKTGKLGFVAAKPIPQVLRNINSFTLGARSVKPAITTQVVFTGDWSVPVKEAEATNSMVDQGIDVITCHVDSPKVVIETAERRGIYTGGYHADQISLAPKGYLTGAEWDWTSVYTNYAKMIQEGKTLMNGGIPHLLRGGLKDGFVKLSAYGPAVGDPAKKDAEAAKAKLMDSSLTIYKGELKDNTGKVLLPSGKEYAQKAGELEAMSWLVEGVVGKTA</sequence>
<dbReference type="InterPro" id="IPR052910">
    <property type="entry name" value="ABC-Purine-Binding"/>
</dbReference>
<dbReference type="EMBL" id="PVWG01000020">
    <property type="protein sequence ID" value="PSB18111.1"/>
    <property type="molecule type" value="Genomic_DNA"/>
</dbReference>
<evidence type="ECO:0000259" key="2">
    <source>
        <dbReference type="Pfam" id="PF02608"/>
    </source>
</evidence>
<dbReference type="Gene3D" id="3.40.50.2300">
    <property type="match status" value="2"/>
</dbReference>
<dbReference type="PROSITE" id="PS51318">
    <property type="entry name" value="TAT"/>
    <property type="match status" value="1"/>
</dbReference>
<dbReference type="InterPro" id="IPR006311">
    <property type="entry name" value="TAT_signal"/>
</dbReference>
<dbReference type="RefSeq" id="WP_073073391.1">
    <property type="nucleotide sequence ID" value="NZ_MPPI01000022.1"/>
</dbReference>
<evidence type="ECO:0000256" key="1">
    <source>
        <dbReference type="ARBA" id="ARBA00022729"/>
    </source>
</evidence>
<accession>A0A2T1DCF2</accession>
<dbReference type="PANTHER" id="PTHR43208">
    <property type="entry name" value="ABC TRANSPORTER SUBSTRATE-BINDING PROTEIN"/>
    <property type="match status" value="1"/>
</dbReference>
<dbReference type="InterPro" id="IPR003760">
    <property type="entry name" value="PnrA-like"/>
</dbReference>
<dbReference type="Pfam" id="PF02608">
    <property type="entry name" value="Bmp"/>
    <property type="match status" value="1"/>
</dbReference>
<evidence type="ECO:0000313" key="4">
    <source>
        <dbReference type="Proteomes" id="UP000238634"/>
    </source>
</evidence>
<dbReference type="GO" id="GO:0005886">
    <property type="term" value="C:plasma membrane"/>
    <property type="evidence" value="ECO:0007669"/>
    <property type="project" value="InterPro"/>
</dbReference>
<comment type="caution">
    <text evidence="3">The sequence shown here is derived from an EMBL/GenBank/DDBJ whole genome shotgun (WGS) entry which is preliminary data.</text>
</comment>
<feature type="domain" description="ABC transporter substrate-binding protein PnrA-like" evidence="2">
    <location>
        <begin position="59"/>
        <end position="339"/>
    </location>
</feature>
<dbReference type="STRING" id="1920490.GCA_001895925_01114"/>
<keyword evidence="1" id="KW-0732">Signal</keyword>
<name>A0A2T1DCF2_9CYAN</name>
<evidence type="ECO:0000313" key="3">
    <source>
        <dbReference type="EMBL" id="PSB18111.1"/>
    </source>
</evidence>
<dbReference type="CDD" id="cd19963">
    <property type="entry name" value="PBP1_BMP-like"/>
    <property type="match status" value="1"/>
</dbReference>
<dbReference type="AlphaFoldDB" id="A0A2T1DCF2"/>
<reference evidence="3 4" key="1">
    <citation type="submission" date="2018-02" db="EMBL/GenBank/DDBJ databases">
        <authorList>
            <person name="Cohen D.B."/>
            <person name="Kent A.D."/>
        </authorList>
    </citation>
    <scope>NUCLEOTIDE SEQUENCE [LARGE SCALE GENOMIC DNA]</scope>
    <source>
        <strain evidence="3 4">ULC007</strain>
    </source>
</reference>
<keyword evidence="4" id="KW-1185">Reference proteome</keyword>
<gene>
    <name evidence="3" type="ORF">C7B65_16470</name>
</gene>
<proteinExistence type="predicted"/>
<dbReference type="PANTHER" id="PTHR43208:SF1">
    <property type="entry name" value="ABC TRANSPORTER SUBSTRATE-BINDING PROTEIN"/>
    <property type="match status" value="1"/>
</dbReference>
<dbReference type="Proteomes" id="UP000238634">
    <property type="component" value="Unassembled WGS sequence"/>
</dbReference>